<feature type="transmembrane region" description="Helical" evidence="7">
    <location>
        <begin position="275"/>
        <end position="294"/>
    </location>
</feature>
<feature type="transmembrane region" description="Helical" evidence="7">
    <location>
        <begin position="111"/>
        <end position="129"/>
    </location>
</feature>
<protein>
    <submittedName>
        <fullName evidence="9">Aste57867_1394 protein</fullName>
    </submittedName>
</protein>
<evidence type="ECO:0000256" key="6">
    <source>
        <dbReference type="ARBA" id="ARBA00023136"/>
    </source>
</evidence>
<evidence type="ECO:0000256" key="2">
    <source>
        <dbReference type="ARBA" id="ARBA00007015"/>
    </source>
</evidence>
<evidence type="ECO:0000256" key="3">
    <source>
        <dbReference type="ARBA" id="ARBA00022448"/>
    </source>
</evidence>
<keyword evidence="3" id="KW-0813">Transport</keyword>
<feature type="transmembrane region" description="Helical" evidence="7">
    <location>
        <begin position="534"/>
        <end position="556"/>
    </location>
</feature>
<feature type="transmembrane region" description="Helical" evidence="7">
    <location>
        <begin position="385"/>
        <end position="404"/>
    </location>
</feature>
<evidence type="ECO:0000313" key="10">
    <source>
        <dbReference type="Proteomes" id="UP000332933"/>
    </source>
</evidence>
<evidence type="ECO:0000256" key="5">
    <source>
        <dbReference type="ARBA" id="ARBA00022989"/>
    </source>
</evidence>
<comment type="subcellular location">
    <subcellularLocation>
        <location evidence="1">Membrane</location>
        <topology evidence="1">Multi-pass membrane protein</topology>
    </subcellularLocation>
</comment>
<comment type="similarity">
    <text evidence="2">Belongs to the major facilitator superfamily. Folate-biopterin transporter (TC 2.A.71) family.</text>
</comment>
<feature type="transmembrane region" description="Helical" evidence="7">
    <location>
        <begin position="194"/>
        <end position="215"/>
    </location>
</feature>
<reference evidence="8" key="2">
    <citation type="submission" date="2019-06" db="EMBL/GenBank/DDBJ databases">
        <title>Genomics analysis of Aphanomyces spp. identifies a new class of oomycete effector associated with host adaptation.</title>
        <authorList>
            <person name="Gaulin E."/>
        </authorList>
    </citation>
    <scope>NUCLEOTIDE SEQUENCE</scope>
    <source>
        <strain evidence="8">CBS 578.67</strain>
    </source>
</reference>
<name>A0A485K658_9STRA</name>
<dbReference type="PANTHER" id="PTHR31585:SF5">
    <property type="entry name" value="RNA-BINDING S4 DOMAIN-CONTAINING PROTEIN"/>
    <property type="match status" value="1"/>
</dbReference>
<accession>A0A485K658</accession>
<dbReference type="InterPro" id="IPR036259">
    <property type="entry name" value="MFS_trans_sf"/>
</dbReference>
<dbReference type="Pfam" id="PF03092">
    <property type="entry name" value="BT1"/>
    <property type="match status" value="1"/>
</dbReference>
<proteinExistence type="inferred from homology"/>
<evidence type="ECO:0000256" key="4">
    <source>
        <dbReference type="ARBA" id="ARBA00022692"/>
    </source>
</evidence>
<dbReference type="EMBL" id="VJMH01000109">
    <property type="protein sequence ID" value="KAF0718915.1"/>
    <property type="molecule type" value="Genomic_DNA"/>
</dbReference>
<dbReference type="EMBL" id="CAADRA010000109">
    <property type="protein sequence ID" value="VFT78611.1"/>
    <property type="molecule type" value="Genomic_DNA"/>
</dbReference>
<dbReference type="PANTHER" id="PTHR31585">
    <property type="entry name" value="FOLATE-BIOPTERIN TRANSPORTER 1, CHLOROPLASTIC"/>
    <property type="match status" value="1"/>
</dbReference>
<evidence type="ECO:0000256" key="7">
    <source>
        <dbReference type="SAM" id="Phobius"/>
    </source>
</evidence>
<dbReference type="GO" id="GO:0016020">
    <property type="term" value="C:membrane"/>
    <property type="evidence" value="ECO:0007669"/>
    <property type="project" value="UniProtKB-SubCell"/>
</dbReference>
<organism evidence="9 10">
    <name type="scientific">Aphanomyces stellatus</name>
    <dbReference type="NCBI Taxonomy" id="120398"/>
    <lineage>
        <taxon>Eukaryota</taxon>
        <taxon>Sar</taxon>
        <taxon>Stramenopiles</taxon>
        <taxon>Oomycota</taxon>
        <taxon>Saprolegniomycetes</taxon>
        <taxon>Saprolegniales</taxon>
        <taxon>Verrucalvaceae</taxon>
        <taxon>Aphanomyces</taxon>
    </lineage>
</organism>
<dbReference type="AlphaFoldDB" id="A0A485K658"/>
<evidence type="ECO:0000313" key="9">
    <source>
        <dbReference type="EMBL" id="VFT78611.1"/>
    </source>
</evidence>
<dbReference type="Proteomes" id="UP000332933">
    <property type="component" value="Unassembled WGS sequence"/>
</dbReference>
<reference evidence="9 10" key="1">
    <citation type="submission" date="2019-03" db="EMBL/GenBank/DDBJ databases">
        <authorList>
            <person name="Gaulin E."/>
            <person name="Dumas B."/>
        </authorList>
    </citation>
    <scope>NUCLEOTIDE SEQUENCE [LARGE SCALE GENOMIC DNA]</scope>
    <source>
        <strain evidence="9">CBS 568.67</strain>
    </source>
</reference>
<sequence length="583" mass="64645">MQPTSAKDRDGGIYLYIEGDNDVSSSLTMRDSHLILKDSYDFQGTTILEEGALVPGGALSLWSGEAMAIFAQYAAIGFVYSMFPGLQYAVYNRYVNLDGYQLRSYTSLVNIGWSLKIFFGMLSDCIPILGYRRKPWILFGWLIALGGCLYMTITPFPAPYFQSNGNVTALDRWIARDLEHIPAKYFHKDAQDNAFKFILASLVSSIGYVMANCASDAMVVQYAQREPLATRGRLQTAIYTIRTVAGILSSLLIGIGFNGPSFGGSFEFELSVNVVYGLTCIPCALACVSTVFWLREAKSEKVPFAKWVRQFWGLLQKQVLWQILAFRFLSNMFQNFNTTANAPVASIWIKVEPIVETLSTSMGLLFFSAILTVVGKYGLQWNWRWTIALATVGLVAMDATLYMISIWDICRSQWFYTGATLAEQIPSGVRFIVAVFCAVEMADMGNEGAVYGLVTSVNNLTTPAAAVLYKYVDSYLHITNKDFKHDTTKLRWNVTYSFLISYGMKIGSLVWLFLLPPQKAHLQRLKRNGVTSSVAGAIAVALYVVALLFAVVTNLMSVFESTSCYRIAGGSGCDDAKSTAPKL</sequence>
<evidence type="ECO:0000256" key="1">
    <source>
        <dbReference type="ARBA" id="ARBA00004141"/>
    </source>
</evidence>
<dbReference type="SUPFAM" id="SSF103473">
    <property type="entry name" value="MFS general substrate transporter"/>
    <property type="match status" value="1"/>
</dbReference>
<keyword evidence="10" id="KW-1185">Reference proteome</keyword>
<gene>
    <name evidence="9" type="primary">Aste57867_1394</name>
    <name evidence="8" type="ORF">As57867_001393</name>
    <name evidence="9" type="ORF">ASTE57867_1394</name>
</gene>
<dbReference type="InterPro" id="IPR039309">
    <property type="entry name" value="BT1"/>
</dbReference>
<feature type="transmembrane region" description="Helical" evidence="7">
    <location>
        <begin position="236"/>
        <end position="255"/>
    </location>
</feature>
<keyword evidence="4 7" id="KW-0812">Transmembrane</keyword>
<dbReference type="OrthoDB" id="754047at2759"/>
<feature type="transmembrane region" description="Helical" evidence="7">
    <location>
        <begin position="136"/>
        <end position="153"/>
    </location>
</feature>
<feature type="transmembrane region" description="Helical" evidence="7">
    <location>
        <begin position="70"/>
        <end position="91"/>
    </location>
</feature>
<keyword evidence="5 7" id="KW-1133">Transmembrane helix</keyword>
<feature type="transmembrane region" description="Helical" evidence="7">
    <location>
        <begin position="358"/>
        <end position="379"/>
    </location>
</feature>
<keyword evidence="6 7" id="KW-0472">Membrane</keyword>
<evidence type="ECO:0000313" key="8">
    <source>
        <dbReference type="EMBL" id="KAF0718915.1"/>
    </source>
</evidence>
<feature type="transmembrane region" description="Helical" evidence="7">
    <location>
        <begin position="494"/>
        <end position="514"/>
    </location>
</feature>